<keyword evidence="7 12" id="KW-0812">Transmembrane</keyword>
<dbReference type="GO" id="GO:0015764">
    <property type="term" value="P:N-acetylglucosamine transport"/>
    <property type="evidence" value="ECO:0007669"/>
    <property type="project" value="TreeGrafter"/>
</dbReference>
<dbReference type="PANTHER" id="PTHR30009">
    <property type="entry name" value="CYTOCHROME C-TYPE SYNTHESIS PROTEIN AND PTS TRANSMEMBRANE COMPONENT"/>
    <property type="match status" value="1"/>
</dbReference>
<accession>A0A940PBD9</accession>
<dbReference type="GO" id="GO:0005886">
    <property type="term" value="C:plasma membrane"/>
    <property type="evidence" value="ECO:0007669"/>
    <property type="project" value="UniProtKB-SubCell"/>
</dbReference>
<organism evidence="15 16">
    <name type="scientific">Vagococcus allomyrinae</name>
    <dbReference type="NCBI Taxonomy" id="2794353"/>
    <lineage>
        <taxon>Bacteria</taxon>
        <taxon>Bacillati</taxon>
        <taxon>Bacillota</taxon>
        <taxon>Bacilli</taxon>
        <taxon>Lactobacillales</taxon>
        <taxon>Enterococcaceae</taxon>
        <taxon>Vagococcus</taxon>
    </lineage>
</organism>
<comment type="caution">
    <text evidence="15">The sequence shown here is derived from an EMBL/GenBank/DDBJ whole genome shotgun (WGS) entry which is preliminary data.</text>
</comment>
<evidence type="ECO:0000256" key="5">
    <source>
        <dbReference type="ARBA" id="ARBA00022679"/>
    </source>
</evidence>
<sequence length="472" mass="51812">MSNFKTNIQKLGRAMLLPVAAMPLAGLILRLSADDMLNIPVLGAAGNAVFGNLDILFAIGVTIGFAKAKDKGIPALTGFLAIATLKAGLNIINPEVNMGIFAGIISGLVAAWTYNHFKEQKLPLVFSYFAGEKFPLTMVMILQTVSAVIFGLIWPFIQNGIDSFAKLLVDMGALGVGIFLFLNRLLIPFGLHHVLNTYVYYDLGSYTAPNGEVFRGEMTRFINGDPNAGLFLSGFFVVMMFGIPAICLAIYRAAFKENQKMVKGIMGSGAATSFISNITEPVEFSFMFISPMLYVIHAFFAGLAGMVCYLFNIRIGFTFGACIVDYLINFRIATNPLLILPIGIVFFCLYYVTFYYLIKKRNIPTLGREVVATEFGEIALDEEEELSLASKNYQYMAKKLLAAFGGKENINDSYSCNTRLRVEVLDASVVDEARIKQLGVSGIIKPSATNYQVIIGLEVTYIMAEFDKLLAE</sequence>
<feature type="transmembrane region" description="Helical" evidence="12">
    <location>
        <begin position="163"/>
        <end position="182"/>
    </location>
</feature>
<dbReference type="InterPro" id="IPR018113">
    <property type="entry name" value="PTrfase_EIIB_Cys"/>
</dbReference>
<feature type="transmembrane region" description="Helical" evidence="12">
    <location>
        <begin position="39"/>
        <end position="66"/>
    </location>
</feature>
<feature type="transmembrane region" description="Helical" evidence="12">
    <location>
        <begin position="98"/>
        <end position="115"/>
    </location>
</feature>
<proteinExistence type="predicted"/>
<dbReference type="PROSITE" id="PS51098">
    <property type="entry name" value="PTS_EIIB_TYPE_1"/>
    <property type="match status" value="1"/>
</dbReference>
<dbReference type="RefSeq" id="WP_209528468.1">
    <property type="nucleotide sequence ID" value="NZ_JAEEGA010000007.1"/>
</dbReference>
<dbReference type="PANTHER" id="PTHR30009:SF4">
    <property type="entry name" value="PTS SYSTEM N-ACETYLGLUCOSAMINE-SPECIFIC EIICBA COMPONENT"/>
    <property type="match status" value="1"/>
</dbReference>
<evidence type="ECO:0000256" key="4">
    <source>
        <dbReference type="ARBA" id="ARBA00022597"/>
    </source>
</evidence>
<evidence type="ECO:0000313" key="15">
    <source>
        <dbReference type="EMBL" id="MBP1041859.1"/>
    </source>
</evidence>
<keyword evidence="4" id="KW-0762">Sugar transport</keyword>
<evidence type="ECO:0000256" key="9">
    <source>
        <dbReference type="ARBA" id="ARBA00022989"/>
    </source>
</evidence>
<keyword evidence="3" id="KW-1003">Cell membrane</keyword>
<dbReference type="InterPro" id="IPR050429">
    <property type="entry name" value="PTS_Glucose_EIICBA"/>
</dbReference>
<dbReference type="PROSITE" id="PS51103">
    <property type="entry name" value="PTS_EIIC_TYPE_1"/>
    <property type="match status" value="1"/>
</dbReference>
<feature type="domain" description="PTS EIIC type-1" evidence="14">
    <location>
        <begin position="2"/>
        <end position="370"/>
    </location>
</feature>
<evidence type="ECO:0000256" key="12">
    <source>
        <dbReference type="SAM" id="Phobius"/>
    </source>
</evidence>
<feature type="transmembrane region" description="Helical" evidence="12">
    <location>
        <begin position="338"/>
        <end position="358"/>
    </location>
</feature>
<dbReference type="InterPro" id="IPR036878">
    <property type="entry name" value="Glu_permease_IIB"/>
</dbReference>
<dbReference type="GO" id="GO:0009401">
    <property type="term" value="P:phosphoenolpyruvate-dependent sugar phosphotransferase system"/>
    <property type="evidence" value="ECO:0007669"/>
    <property type="project" value="UniProtKB-KW"/>
</dbReference>
<dbReference type="InterPro" id="IPR001996">
    <property type="entry name" value="PTS_IIB_1"/>
</dbReference>
<dbReference type="NCBIfam" id="TIGR00826">
    <property type="entry name" value="EIIB_glc"/>
    <property type="match status" value="1"/>
</dbReference>
<gene>
    <name evidence="15" type="ORF">I6N95_12640</name>
</gene>
<evidence type="ECO:0000259" key="14">
    <source>
        <dbReference type="PROSITE" id="PS51103"/>
    </source>
</evidence>
<dbReference type="GO" id="GO:0090563">
    <property type="term" value="F:protein-phosphocysteine-sugar phosphotransferase activity"/>
    <property type="evidence" value="ECO:0007669"/>
    <property type="project" value="TreeGrafter"/>
</dbReference>
<evidence type="ECO:0000259" key="13">
    <source>
        <dbReference type="PROSITE" id="PS51098"/>
    </source>
</evidence>
<evidence type="ECO:0000256" key="11">
    <source>
        <dbReference type="PROSITE-ProRule" id="PRU00421"/>
    </source>
</evidence>
<dbReference type="AlphaFoldDB" id="A0A940PBD9"/>
<feature type="transmembrane region" description="Helical" evidence="12">
    <location>
        <begin position="136"/>
        <end position="157"/>
    </location>
</feature>
<dbReference type="InterPro" id="IPR013013">
    <property type="entry name" value="PTS_EIIC_1"/>
</dbReference>
<name>A0A940PBD9_9ENTE</name>
<dbReference type="GO" id="GO:0008982">
    <property type="term" value="F:protein-N(PI)-phosphohistidine-sugar phosphotransferase activity"/>
    <property type="evidence" value="ECO:0007669"/>
    <property type="project" value="InterPro"/>
</dbReference>
<reference evidence="15" key="1">
    <citation type="submission" date="2020-12" db="EMBL/GenBank/DDBJ databases">
        <title>Vagococcus allomyrinae sp. nov. and Enterococcus lavae sp. nov., isolated from the larvae of Allomyrina dichotoma.</title>
        <authorList>
            <person name="Lee S.D."/>
        </authorList>
    </citation>
    <scope>NUCLEOTIDE SEQUENCE</scope>
    <source>
        <strain evidence="15">BWB3-3</strain>
    </source>
</reference>
<dbReference type="InterPro" id="IPR003352">
    <property type="entry name" value="PTS_EIIC"/>
</dbReference>
<keyword evidence="2" id="KW-0813">Transport</keyword>
<evidence type="ECO:0000256" key="3">
    <source>
        <dbReference type="ARBA" id="ARBA00022475"/>
    </source>
</evidence>
<keyword evidence="9 12" id="KW-1133">Transmembrane helix</keyword>
<keyword evidence="6" id="KW-0598">Phosphotransferase system</keyword>
<comment type="subcellular location">
    <subcellularLocation>
        <location evidence="1">Cell membrane</location>
        <topology evidence="1">Multi-pass membrane protein</topology>
    </subcellularLocation>
</comment>
<evidence type="ECO:0000256" key="2">
    <source>
        <dbReference type="ARBA" id="ARBA00022448"/>
    </source>
</evidence>
<feature type="domain" description="PTS EIIB type-1" evidence="13">
    <location>
        <begin position="394"/>
        <end position="472"/>
    </location>
</feature>
<feature type="transmembrane region" description="Helical" evidence="12">
    <location>
        <begin position="12"/>
        <end position="33"/>
    </location>
</feature>
<dbReference type="CDD" id="cd00212">
    <property type="entry name" value="PTS_IIB_glc"/>
    <property type="match status" value="1"/>
</dbReference>
<dbReference type="Proteomes" id="UP000674938">
    <property type="component" value="Unassembled WGS sequence"/>
</dbReference>
<keyword evidence="8" id="KW-0418">Kinase</keyword>
<dbReference type="Pfam" id="PF02378">
    <property type="entry name" value="PTS_EIIC"/>
    <property type="match status" value="1"/>
</dbReference>
<dbReference type="Gene3D" id="3.30.1360.60">
    <property type="entry name" value="Glucose permease domain IIB"/>
    <property type="match status" value="1"/>
</dbReference>
<evidence type="ECO:0000256" key="10">
    <source>
        <dbReference type="ARBA" id="ARBA00023136"/>
    </source>
</evidence>
<dbReference type="GO" id="GO:0016301">
    <property type="term" value="F:kinase activity"/>
    <property type="evidence" value="ECO:0007669"/>
    <property type="project" value="UniProtKB-KW"/>
</dbReference>
<evidence type="ECO:0000256" key="8">
    <source>
        <dbReference type="ARBA" id="ARBA00022777"/>
    </source>
</evidence>
<keyword evidence="16" id="KW-1185">Reference proteome</keyword>
<protein>
    <submittedName>
        <fullName evidence="15">PTS transporter subunit EIIC</fullName>
    </submittedName>
</protein>
<evidence type="ECO:0000256" key="1">
    <source>
        <dbReference type="ARBA" id="ARBA00004651"/>
    </source>
</evidence>
<dbReference type="PROSITE" id="PS01035">
    <property type="entry name" value="PTS_EIIB_TYPE_1_CYS"/>
    <property type="match status" value="1"/>
</dbReference>
<dbReference type="SUPFAM" id="SSF55604">
    <property type="entry name" value="Glucose permease domain IIB"/>
    <property type="match status" value="1"/>
</dbReference>
<evidence type="ECO:0000256" key="7">
    <source>
        <dbReference type="ARBA" id="ARBA00022692"/>
    </source>
</evidence>
<evidence type="ECO:0000256" key="6">
    <source>
        <dbReference type="ARBA" id="ARBA00022683"/>
    </source>
</evidence>
<keyword evidence="5" id="KW-0808">Transferase</keyword>
<evidence type="ECO:0000313" key="16">
    <source>
        <dbReference type="Proteomes" id="UP000674938"/>
    </source>
</evidence>
<keyword evidence="10 12" id="KW-0472">Membrane</keyword>
<feature type="active site" description="Phosphocysteine intermediate; for EIIB activity" evidence="11">
    <location>
        <position position="416"/>
    </location>
</feature>
<dbReference type="Pfam" id="PF00367">
    <property type="entry name" value="PTS_EIIB"/>
    <property type="match status" value="1"/>
</dbReference>
<feature type="transmembrane region" description="Helical" evidence="12">
    <location>
        <begin position="228"/>
        <end position="251"/>
    </location>
</feature>
<dbReference type="EMBL" id="JAEEGA010000007">
    <property type="protein sequence ID" value="MBP1041859.1"/>
    <property type="molecule type" value="Genomic_DNA"/>
</dbReference>